<dbReference type="CDD" id="cd00075">
    <property type="entry name" value="HATPase"/>
    <property type="match status" value="1"/>
</dbReference>
<dbReference type="SUPFAM" id="SSF55874">
    <property type="entry name" value="ATPase domain of HSP90 chaperone/DNA topoisomerase II/histidine kinase"/>
    <property type="match status" value="2"/>
</dbReference>
<dbReference type="EMBL" id="ABWL02000016">
    <property type="protein sequence ID" value="EFE07284.1"/>
    <property type="molecule type" value="Genomic_DNA"/>
</dbReference>
<keyword evidence="2" id="KW-0175">Coiled coil</keyword>
<evidence type="ECO:0000259" key="3">
    <source>
        <dbReference type="PROSITE" id="PS50109"/>
    </source>
</evidence>
<dbReference type="PROSITE" id="PS50109">
    <property type="entry name" value="HIS_KIN"/>
    <property type="match status" value="1"/>
</dbReference>
<proteinExistence type="predicted"/>
<name>D4BFZ7_9ENTR</name>
<reference evidence="4 5" key="1">
    <citation type="submission" date="2010-02" db="EMBL/GenBank/DDBJ databases">
        <authorList>
            <person name="Weinstock G."/>
            <person name="Sodergren E."/>
            <person name="Clifton S."/>
            <person name="Fulton L."/>
            <person name="Fulton B."/>
            <person name="Courtney L."/>
            <person name="Fronick C."/>
            <person name="Harrison M."/>
            <person name="Strong C."/>
            <person name="Farmer C."/>
            <person name="Delahaunty K."/>
            <person name="Markovic C."/>
            <person name="Hall O."/>
            <person name="Minx P."/>
            <person name="Tomlinson C."/>
            <person name="Mitreva M."/>
            <person name="Nelson J."/>
            <person name="Hou S."/>
            <person name="Wollam A."/>
            <person name="Pepin K.H."/>
            <person name="Johnson M."/>
            <person name="Bhonagiri V."/>
            <person name="Zhang X."/>
            <person name="Suruliraj S."/>
            <person name="Warren W."/>
            <person name="Chinwalla A."/>
            <person name="Mardis E.R."/>
            <person name="Wilson R.K."/>
        </authorList>
    </citation>
    <scope>NUCLEOTIDE SEQUENCE [LARGE SCALE GENOMIC DNA]</scope>
    <source>
        <strain evidence="4 5">ATCC 29220</strain>
    </source>
</reference>
<evidence type="ECO:0000313" key="5">
    <source>
        <dbReference type="Proteomes" id="UP000003880"/>
    </source>
</evidence>
<dbReference type="SMART" id="SM00387">
    <property type="entry name" value="HATPase_c"/>
    <property type="match status" value="1"/>
</dbReference>
<dbReference type="InterPro" id="IPR043836">
    <property type="entry name" value="DHp"/>
</dbReference>
<dbReference type="Pfam" id="PF13589">
    <property type="entry name" value="HATPase_c_3"/>
    <property type="match status" value="1"/>
</dbReference>
<keyword evidence="4" id="KW-0418">Kinase</keyword>
<sequence length="988" mass="112974">MQTRTLTFKARARTIEHLGKGQIADCPTAVSELWKNSYDAYARDVALYTIDGVRPCGALIDNGCGMSLEQLVDNWLIVGTESKAKKKALSEKDRFGLALRKTQGEKGIGRLSAAFLSPVTYLITKKIDTGFTALLIDWRLFENPYLSFEDVTVPSAEFTSLDEASGVLVQLIEQLKKNVYFEGVCNISENEQLRRRAWERFSLDEIELSNNKDITTTQEKILNFCSEDVVFSDIYSPWNDFLNKVEELDGEKHGTALFLLELGRELSLLTNTGDMAKDNIELADIEQSLVDTLRAFVNPYLCKDDSFSYGIFTIRKNGSYHQILSQTDVFGRHDFNALEHTVVGSIDSKGWFRGRVTAFGEDKGDVIIQPNINVSEYSGVGPFELCFGTFEFNFENTTHSAREHANLLAKAKKYAGLMVFRDNLRVLPYGRVDNDFFQIEERRSLNAGRYFWSNRRLFGYIGIAQDENRELKDKSGREGFIRNQAARELKTIVADLLTDLADKFFGRGSEERKELLAQVKKERELRKAAQQQARKSTQKSFSEALKKQKPILDDSLNSIISLKNSLEKSENIDLNKIRKLDEELSILDLVRTEIKTPVKPPKLGIYEEKYRDYRDKYNEFSAYVLQMKLIVNKLDSELNKLEPSQLAKRHLEKNQGMINSKLTKFVTSINEKNNNLLAKWSAEIKDDRSVYYSRCISLVDEIDDNSNIEQVLNNLDSVYIELTDSLAFKYESILKGLDRLYDGINLDSAFSMSEEEKFYFEEKTKSLNALAQLGISVEILSHELEEMDALVTRGLNALPYVAKEHPGYELAYNAHKSLTQQIRFLSPLKISGYQSRQRISGKNIHDHIIKFFGDRFERQRVDLKFGDAFKNITIVDLPSRIYPVFINLINNALYWVNLADKRVIHIDLVDDLVILANSGPAVDEDDIPKLFELFYSKRTNGHGVGLYLCRENLAVAHHQIWYSDVRDGGVYLIRDGANFIIKFNGLEM</sequence>
<feature type="coiled-coil region" evidence="2">
    <location>
        <begin position="512"/>
        <end position="539"/>
    </location>
</feature>
<dbReference type="InterPro" id="IPR003594">
    <property type="entry name" value="HATPase_dom"/>
</dbReference>
<dbReference type="RefSeq" id="WP_006686436.1">
    <property type="nucleotide sequence ID" value="NZ_GG730300.1"/>
</dbReference>
<dbReference type="Pfam" id="PF02518">
    <property type="entry name" value="HATPase_c"/>
    <property type="match status" value="1"/>
</dbReference>
<gene>
    <name evidence="4" type="ORF">CIT292_09168</name>
</gene>
<comment type="caution">
    <text evidence="4">The sequence shown here is derived from an EMBL/GenBank/DDBJ whole genome shotgun (WGS) entry which is preliminary data.</text>
</comment>
<dbReference type="Gene3D" id="3.30.565.10">
    <property type="entry name" value="Histidine kinase-like ATPase, C-terminal domain"/>
    <property type="match status" value="2"/>
</dbReference>
<dbReference type="HOGENOM" id="CLU_012281_0_0_6"/>
<keyword evidence="1" id="KW-0597">Phosphoprotein</keyword>
<protein>
    <submittedName>
        <fullName evidence="4">ATPase/histidine kinase/DNA gyrase B/HSP90 domain protein</fullName>
    </submittedName>
</protein>
<evidence type="ECO:0000256" key="1">
    <source>
        <dbReference type="ARBA" id="ARBA00022553"/>
    </source>
</evidence>
<feature type="domain" description="Histidine kinase" evidence="3">
    <location>
        <begin position="779"/>
        <end position="987"/>
    </location>
</feature>
<dbReference type="Pfam" id="PF19191">
    <property type="entry name" value="HEF_HK"/>
    <property type="match status" value="1"/>
</dbReference>
<organism evidence="4 5">
    <name type="scientific">Citrobacter youngae ATCC 29220</name>
    <dbReference type="NCBI Taxonomy" id="500640"/>
    <lineage>
        <taxon>Bacteria</taxon>
        <taxon>Pseudomonadati</taxon>
        <taxon>Pseudomonadota</taxon>
        <taxon>Gammaproteobacteria</taxon>
        <taxon>Enterobacterales</taxon>
        <taxon>Enterobacteriaceae</taxon>
        <taxon>Citrobacter</taxon>
        <taxon>Citrobacter freundii complex</taxon>
    </lineage>
</organism>
<keyword evidence="4" id="KW-0808">Transferase</keyword>
<dbReference type="GO" id="GO:0016301">
    <property type="term" value="F:kinase activity"/>
    <property type="evidence" value="ECO:0007669"/>
    <property type="project" value="UniProtKB-KW"/>
</dbReference>
<accession>D4BFZ7</accession>
<evidence type="ECO:0000256" key="2">
    <source>
        <dbReference type="SAM" id="Coils"/>
    </source>
</evidence>
<dbReference type="InterPro" id="IPR005467">
    <property type="entry name" value="His_kinase_dom"/>
</dbReference>
<dbReference type="InterPro" id="IPR036890">
    <property type="entry name" value="HATPase_C_sf"/>
</dbReference>
<dbReference type="eggNOG" id="COG4191">
    <property type="taxonomic scope" value="Bacteria"/>
</dbReference>
<dbReference type="Proteomes" id="UP000003880">
    <property type="component" value="Unassembled WGS sequence"/>
</dbReference>
<dbReference type="eggNOG" id="COG0323">
    <property type="taxonomic scope" value="Bacteria"/>
</dbReference>
<evidence type="ECO:0000313" key="4">
    <source>
        <dbReference type="EMBL" id="EFE07284.1"/>
    </source>
</evidence>
<dbReference type="AlphaFoldDB" id="D4BFZ7"/>